<feature type="domain" description="DNA-directed DNA polymerase family B exonuclease" evidence="2">
    <location>
        <begin position="3"/>
        <end position="63"/>
    </location>
</feature>
<sequence length="196" mass="22554">MMSFDIEREVLRACRDFIHEVDLDTIIGYNIYKFDLPYLIEKANRNIRLKRGKAEEKKEELGEETRADQGRRIAVESCKRRKEVSSFDHHQSCKSQLLIPILEPSESGVSPSISSFRGHQRSLEISQPNAEILDSNVSFKARGDNPALRYTLTWPNPRLSFAQVLKSALDDTKPLLPPLKDGTRQIFPKTRICRLE</sequence>
<dbReference type="Proteomes" id="UP001367508">
    <property type="component" value="Unassembled WGS sequence"/>
</dbReference>
<dbReference type="Gene3D" id="3.30.420.10">
    <property type="entry name" value="Ribonuclease H-like superfamily/Ribonuclease H"/>
    <property type="match status" value="1"/>
</dbReference>
<proteinExistence type="predicted"/>
<keyword evidence="4" id="KW-1185">Reference proteome</keyword>
<dbReference type="GO" id="GO:0008296">
    <property type="term" value="F:3'-5'-DNA exonuclease activity"/>
    <property type="evidence" value="ECO:0007669"/>
    <property type="project" value="TreeGrafter"/>
</dbReference>
<dbReference type="PANTHER" id="PTHR10322:SF23">
    <property type="entry name" value="DNA POLYMERASE DELTA CATALYTIC SUBUNIT"/>
    <property type="match status" value="1"/>
</dbReference>
<dbReference type="InterPro" id="IPR012337">
    <property type="entry name" value="RNaseH-like_sf"/>
</dbReference>
<dbReference type="AlphaFoldDB" id="A0AAN9LZQ4"/>
<gene>
    <name evidence="3" type="ORF">VNO77_15660</name>
</gene>
<dbReference type="GO" id="GO:0003676">
    <property type="term" value="F:nucleic acid binding"/>
    <property type="evidence" value="ECO:0007669"/>
    <property type="project" value="InterPro"/>
</dbReference>
<dbReference type="Pfam" id="PF03104">
    <property type="entry name" value="DNA_pol_B_exo1"/>
    <property type="match status" value="1"/>
</dbReference>
<dbReference type="GO" id="GO:0006297">
    <property type="term" value="P:nucleotide-excision repair, DNA gap filling"/>
    <property type="evidence" value="ECO:0007669"/>
    <property type="project" value="TreeGrafter"/>
</dbReference>
<dbReference type="GO" id="GO:0045004">
    <property type="term" value="P:DNA replication proofreading"/>
    <property type="evidence" value="ECO:0007669"/>
    <property type="project" value="TreeGrafter"/>
</dbReference>
<dbReference type="GO" id="GO:0003887">
    <property type="term" value="F:DNA-directed DNA polymerase activity"/>
    <property type="evidence" value="ECO:0007669"/>
    <property type="project" value="TreeGrafter"/>
</dbReference>
<dbReference type="PANTHER" id="PTHR10322">
    <property type="entry name" value="DNA POLYMERASE CATALYTIC SUBUNIT"/>
    <property type="match status" value="1"/>
</dbReference>
<evidence type="ECO:0000313" key="4">
    <source>
        <dbReference type="Proteomes" id="UP001367508"/>
    </source>
</evidence>
<dbReference type="InterPro" id="IPR036397">
    <property type="entry name" value="RNaseH_sf"/>
</dbReference>
<dbReference type="GO" id="GO:0043625">
    <property type="term" value="C:delta DNA polymerase complex"/>
    <property type="evidence" value="ECO:0007669"/>
    <property type="project" value="TreeGrafter"/>
</dbReference>
<dbReference type="InterPro" id="IPR006133">
    <property type="entry name" value="DNA-dir_DNA_pol_B_exonuc"/>
</dbReference>
<protein>
    <recommendedName>
        <fullName evidence="1">DNA polymerase delta catalytic subunit</fullName>
    </recommendedName>
</protein>
<dbReference type="SUPFAM" id="SSF53098">
    <property type="entry name" value="Ribonuclease H-like"/>
    <property type="match status" value="1"/>
</dbReference>
<organism evidence="3 4">
    <name type="scientific">Canavalia gladiata</name>
    <name type="common">Sword bean</name>
    <name type="synonym">Dolichos gladiatus</name>
    <dbReference type="NCBI Taxonomy" id="3824"/>
    <lineage>
        <taxon>Eukaryota</taxon>
        <taxon>Viridiplantae</taxon>
        <taxon>Streptophyta</taxon>
        <taxon>Embryophyta</taxon>
        <taxon>Tracheophyta</taxon>
        <taxon>Spermatophyta</taxon>
        <taxon>Magnoliopsida</taxon>
        <taxon>eudicotyledons</taxon>
        <taxon>Gunneridae</taxon>
        <taxon>Pentapetalae</taxon>
        <taxon>rosids</taxon>
        <taxon>fabids</taxon>
        <taxon>Fabales</taxon>
        <taxon>Fabaceae</taxon>
        <taxon>Papilionoideae</taxon>
        <taxon>50 kb inversion clade</taxon>
        <taxon>NPAAA clade</taxon>
        <taxon>indigoferoid/millettioid clade</taxon>
        <taxon>Phaseoleae</taxon>
        <taxon>Canavalia</taxon>
    </lineage>
</organism>
<evidence type="ECO:0000259" key="2">
    <source>
        <dbReference type="Pfam" id="PF03104"/>
    </source>
</evidence>
<dbReference type="EMBL" id="JAYMYQ010000003">
    <property type="protein sequence ID" value="KAK7345151.1"/>
    <property type="molecule type" value="Genomic_DNA"/>
</dbReference>
<accession>A0AAN9LZQ4</accession>
<comment type="caution">
    <text evidence="3">The sequence shown here is derived from an EMBL/GenBank/DDBJ whole genome shotgun (WGS) entry which is preliminary data.</text>
</comment>
<dbReference type="InterPro" id="IPR050240">
    <property type="entry name" value="DNA_pol_type-B"/>
</dbReference>
<reference evidence="3 4" key="1">
    <citation type="submission" date="2024-01" db="EMBL/GenBank/DDBJ databases">
        <title>The genomes of 5 underutilized Papilionoideae crops provide insights into root nodulation and disease resistanc.</title>
        <authorList>
            <person name="Jiang F."/>
        </authorList>
    </citation>
    <scope>NUCLEOTIDE SEQUENCE [LARGE SCALE GENOMIC DNA]</scope>
    <source>
        <strain evidence="3">LVBAO_FW01</strain>
        <tissue evidence="3">Leaves</tissue>
    </source>
</reference>
<dbReference type="GO" id="GO:0006287">
    <property type="term" value="P:base-excision repair, gap-filling"/>
    <property type="evidence" value="ECO:0007669"/>
    <property type="project" value="TreeGrafter"/>
</dbReference>
<name>A0AAN9LZQ4_CANGL</name>
<evidence type="ECO:0000256" key="1">
    <source>
        <dbReference type="ARBA" id="ARBA00024411"/>
    </source>
</evidence>
<evidence type="ECO:0000313" key="3">
    <source>
        <dbReference type="EMBL" id="KAK7345151.1"/>
    </source>
</evidence>